<dbReference type="Pfam" id="PF08239">
    <property type="entry name" value="SH3_3"/>
    <property type="match status" value="1"/>
</dbReference>
<keyword evidence="4" id="KW-1185">Reference proteome</keyword>
<feature type="signal peptide" evidence="1">
    <location>
        <begin position="1"/>
        <end position="17"/>
    </location>
</feature>
<dbReference type="InterPro" id="IPR003646">
    <property type="entry name" value="SH3-like_bac-type"/>
</dbReference>
<evidence type="ECO:0000313" key="3">
    <source>
        <dbReference type="EMBL" id="KGE89761.1"/>
    </source>
</evidence>
<evidence type="ECO:0000256" key="1">
    <source>
        <dbReference type="SAM" id="SignalP"/>
    </source>
</evidence>
<organism evidence="3 4">
    <name type="scientific">Phaeodactylibacter xiamenensis</name>
    <dbReference type="NCBI Taxonomy" id="1524460"/>
    <lineage>
        <taxon>Bacteria</taxon>
        <taxon>Pseudomonadati</taxon>
        <taxon>Bacteroidota</taxon>
        <taxon>Saprospiria</taxon>
        <taxon>Saprospirales</taxon>
        <taxon>Haliscomenobacteraceae</taxon>
        <taxon>Phaeodactylibacter</taxon>
    </lineage>
</organism>
<dbReference type="RefSeq" id="WP_044215500.1">
    <property type="nucleotide sequence ID" value="NZ_JBKAGJ010000014.1"/>
</dbReference>
<keyword evidence="1" id="KW-0732">Signal</keyword>
<feature type="chain" id="PRO_5001940105" description="SH3b domain-containing protein" evidence="1">
    <location>
        <begin position="18"/>
        <end position="235"/>
    </location>
</feature>
<dbReference type="OrthoDB" id="982584at2"/>
<accession>A0A098SC56</accession>
<evidence type="ECO:0000259" key="2">
    <source>
        <dbReference type="Pfam" id="PF08239"/>
    </source>
</evidence>
<dbReference type="Proteomes" id="UP000029736">
    <property type="component" value="Unassembled WGS sequence"/>
</dbReference>
<dbReference type="AlphaFoldDB" id="A0A098SC56"/>
<protein>
    <recommendedName>
        <fullName evidence="2">SH3b domain-containing protein</fullName>
    </recommendedName>
</protein>
<sequence length="235" mass="25787">MKITLVVMGLMAPILGAAIVTYQAGDELHVWAASGLNMRKAPELQSEVIAAIPFGAAVISRGNKTINEYQYHSQKLTDRGTAFDDKPFAVVLHGHWVKVAYGGVEGFVFDAYLSSWAPLSDPGVFTSVSDYFKQVCDTAIYLERRDTVTTLGTERIVFSNGAYVSSYFHTGGFGFQMNLPEYSVEEAYLLLLHLNKQVSGIIQDENGKIHVGWNAGGFTLESYRGIVIISGEWAC</sequence>
<feature type="domain" description="SH3b" evidence="2">
    <location>
        <begin position="34"/>
        <end position="114"/>
    </location>
</feature>
<reference evidence="3 4" key="1">
    <citation type="journal article" date="2014" name="Int. J. Syst. Evol. Microbiol.">
        <title>Phaeodactylibacter xiamenensis gen. nov., sp. nov., a member of the family Saprospiraceae isolated from the marine alga Phaeodactylum tricornutum.</title>
        <authorList>
            <person name="Chen Z.Jr."/>
            <person name="Lei X."/>
            <person name="Lai Q."/>
            <person name="Li Y."/>
            <person name="Zhang B."/>
            <person name="Zhang J."/>
            <person name="Zhang H."/>
            <person name="Yang L."/>
            <person name="Zheng W."/>
            <person name="Tian Y."/>
            <person name="Yu Z."/>
            <person name="Xu H.Jr."/>
            <person name="Zheng T."/>
        </authorList>
    </citation>
    <scope>NUCLEOTIDE SEQUENCE [LARGE SCALE GENOMIC DNA]</scope>
    <source>
        <strain evidence="3 4">KD52</strain>
    </source>
</reference>
<evidence type="ECO:0000313" key="4">
    <source>
        <dbReference type="Proteomes" id="UP000029736"/>
    </source>
</evidence>
<name>A0A098SC56_9BACT</name>
<dbReference type="Gene3D" id="2.30.30.40">
    <property type="entry name" value="SH3 Domains"/>
    <property type="match status" value="1"/>
</dbReference>
<comment type="caution">
    <text evidence="3">The sequence shown here is derived from an EMBL/GenBank/DDBJ whole genome shotgun (WGS) entry which is preliminary data.</text>
</comment>
<proteinExistence type="predicted"/>
<dbReference type="EMBL" id="JPOS01000002">
    <property type="protein sequence ID" value="KGE89761.1"/>
    <property type="molecule type" value="Genomic_DNA"/>
</dbReference>
<gene>
    <name evidence="3" type="ORF">IX84_00065</name>
</gene>